<accession>A0AAU7STI6</accession>
<evidence type="ECO:0000256" key="5">
    <source>
        <dbReference type="ARBA" id="ARBA00022844"/>
    </source>
</evidence>
<protein>
    <recommendedName>
        <fullName evidence="6">Capsid protein</fullName>
    </recommendedName>
</protein>
<evidence type="ECO:0000256" key="3">
    <source>
        <dbReference type="ARBA" id="ARBA00022431"/>
    </source>
</evidence>
<comment type="similarity">
    <text evidence="2 6">Belongs to the anelloviridae capsid protein family.</text>
</comment>
<evidence type="ECO:0000256" key="1">
    <source>
        <dbReference type="ARBA" id="ARBA00004328"/>
    </source>
</evidence>
<keyword evidence="4 6" id="KW-0167">Capsid protein</keyword>
<comment type="function">
    <text evidence="6">Self-assembles to form an icosahedral capsid.</text>
</comment>
<proteinExistence type="inferred from homology"/>
<organism evidence="7">
    <name type="scientific">Betatorquevirus homini36</name>
    <dbReference type="NCBI Taxonomy" id="3052022"/>
    <lineage>
        <taxon>Viruses</taxon>
        <taxon>Monodnaviria</taxon>
        <taxon>Shotokuvirae</taxon>
        <taxon>Commensaviricota</taxon>
        <taxon>Cardeaviricetes</taxon>
        <taxon>Sanitavirales</taxon>
        <taxon>Anelloviridae</taxon>
        <taxon>Betatorquevirus</taxon>
    </lineage>
</organism>
<keyword evidence="3 6" id="KW-1140">T=1 icosahedral capsid protein</keyword>
<evidence type="ECO:0000256" key="2">
    <source>
        <dbReference type="ARBA" id="ARBA00006131"/>
    </source>
</evidence>
<reference evidence="7" key="1">
    <citation type="submission" date="2024-05" db="EMBL/GenBank/DDBJ databases">
        <authorList>
            <person name="Laubscher F."/>
            <person name="Chudzinski V."/>
            <person name="Cordey S."/>
            <person name="Hosszu-Fellous K."/>
            <person name="Kaiser L."/>
        </authorList>
    </citation>
    <scope>NUCLEOTIDE SEQUENCE</scope>
    <source>
        <strain evidence="7">1212D4-5</strain>
    </source>
</reference>
<dbReference type="EMBL" id="PP857171">
    <property type="protein sequence ID" value="XBU06718.1"/>
    <property type="molecule type" value="Genomic_DNA"/>
</dbReference>
<dbReference type="InterPro" id="IPR004219">
    <property type="entry name" value="TTvirus_Unk"/>
</dbReference>
<evidence type="ECO:0000313" key="7">
    <source>
        <dbReference type="EMBL" id="XBU06718.1"/>
    </source>
</evidence>
<evidence type="ECO:0000256" key="4">
    <source>
        <dbReference type="ARBA" id="ARBA00022561"/>
    </source>
</evidence>
<evidence type="ECO:0000256" key="6">
    <source>
        <dbReference type="RuleBase" id="RU361230"/>
    </source>
</evidence>
<dbReference type="GO" id="GO:0039615">
    <property type="term" value="C:T=1 icosahedral viral capsid"/>
    <property type="evidence" value="ECO:0007669"/>
    <property type="project" value="UniProtKB-UniRule"/>
</dbReference>
<name>A0AAU7STI6_9VIRU</name>
<keyword evidence="5 6" id="KW-0946">Virion</keyword>
<comment type="subcellular location">
    <subcellularLocation>
        <location evidence="1 6">Virion</location>
    </subcellularLocation>
</comment>
<sequence>MPFYRNYYNYYPRWRKWRRFPFRRRRPKKTFRRRKRRQRTVRRKKYFLKKRKLKTIKIQQWQPTSIKKCHIKGMLTAFCCGDGRQENNYTMYRDSWTPDHYPGGGGWAIHQISLGILYKMNKDLENIWTKSNYRLNMCRYNGCTLRCYRQPYTDWILHYFWDKPKNVTKYYYCSFHPSRLLQLQHKKVIPSFYSQPHRKKSYIKVKVKPPKLMLNHWYFQRDFTDTPLIHLACSALSLTNMCISDRSINENCTIHSLNAGFYQNPYFQVKVTTSNWGYHPNSGAYLWGIDHAKPTFTNNQKNQLIYLGNTGLNEPGYPAQSNTKNTIGAWGNPFHFHYLTEHTPECITTATQDPGTYMTGNLSDTLLPTQKKNSDNILNMRYNPHKDKGQGNRVYFVPNNSPSHTTWEPTGDPDLLFENFPLWILLWGIEDIVTRMGKCKNLNEDWVLVIQCRYLSEKENYIIPLSDNFVHGQGPYETDADHITDKDYTSWYPKFKFQKEAIHNIITTGPAVIRPDHSKSFQALIHYDFSFKWGGNPSPMESVYDPNSQPSTFTNSLNTSNEITDPATPIESFIYPWDCRRDFLTTKATKRITDCSITDQTLFKSTTGAATDFQPWTPFPQEEKTPQKEDQTLLLQLKQLQQYNHQIRQRLNRLNISLEDL</sequence>
<dbReference type="Pfam" id="PF02956">
    <property type="entry name" value="TT_ORF1"/>
    <property type="match status" value="1"/>
</dbReference>